<name>A0A6L7GLY5_9ACTN</name>
<dbReference type="Pfam" id="PF16951">
    <property type="entry name" value="MaAIMP_sms"/>
    <property type="match status" value="1"/>
</dbReference>
<organism evidence="3 4">
    <name type="scientific">Gordonia mangrovi</name>
    <dbReference type="NCBI Taxonomy" id="2665643"/>
    <lineage>
        <taxon>Bacteria</taxon>
        <taxon>Bacillati</taxon>
        <taxon>Actinomycetota</taxon>
        <taxon>Actinomycetes</taxon>
        <taxon>Mycobacteriales</taxon>
        <taxon>Gordoniaceae</taxon>
        <taxon>Gordonia</taxon>
    </lineage>
</organism>
<feature type="transmembrane region" description="Helical" evidence="2">
    <location>
        <begin position="6"/>
        <end position="27"/>
    </location>
</feature>
<keyword evidence="2" id="KW-1133">Transmembrane helix</keyword>
<keyword evidence="2" id="KW-0472">Membrane</keyword>
<dbReference type="NCBIfam" id="NF033493">
    <property type="entry name" value="MetS_like_NSS"/>
    <property type="match status" value="1"/>
</dbReference>
<dbReference type="AlphaFoldDB" id="A0A6L7GLY5"/>
<evidence type="ECO:0000256" key="2">
    <source>
        <dbReference type="SAM" id="Phobius"/>
    </source>
</evidence>
<evidence type="ECO:0000313" key="4">
    <source>
        <dbReference type="Proteomes" id="UP000475545"/>
    </source>
</evidence>
<gene>
    <name evidence="3" type="ORF">GIY30_04260</name>
</gene>
<keyword evidence="4" id="KW-1185">Reference proteome</keyword>
<dbReference type="RefSeq" id="WP_160900695.1">
    <property type="nucleotide sequence ID" value="NZ_CP102850.1"/>
</dbReference>
<dbReference type="InterPro" id="IPR031596">
    <property type="entry name" value="MaAIMP_sms"/>
</dbReference>
<keyword evidence="2" id="KW-0812">Transmembrane</keyword>
<dbReference type="Proteomes" id="UP000475545">
    <property type="component" value="Unassembled WGS sequence"/>
</dbReference>
<feature type="region of interest" description="Disordered" evidence="1">
    <location>
        <begin position="32"/>
        <end position="60"/>
    </location>
</feature>
<evidence type="ECO:0000313" key="3">
    <source>
        <dbReference type="EMBL" id="MXP20572.1"/>
    </source>
</evidence>
<evidence type="ECO:0000256" key="1">
    <source>
        <dbReference type="SAM" id="MobiDB-lite"/>
    </source>
</evidence>
<reference evidence="3 4" key="1">
    <citation type="submission" date="2019-11" db="EMBL/GenBank/DDBJ databases">
        <title>Gordonia sp. nov., a novel actinobacterium isolated from mangrove soil in Hainan.</title>
        <authorList>
            <person name="Huang X."/>
            <person name="Xie Y."/>
            <person name="Chu X."/>
            <person name="Xiao K."/>
        </authorList>
    </citation>
    <scope>NUCLEOTIDE SEQUENCE [LARGE SCALE GENOMIC DNA]</scope>
    <source>
        <strain evidence="3 4">HNM0687</strain>
    </source>
</reference>
<feature type="compositionally biased region" description="Basic and acidic residues" evidence="1">
    <location>
        <begin position="47"/>
        <end position="60"/>
    </location>
</feature>
<sequence>MSAGAIVMMIIAMVIVWGGLAAAIVNLRLRPNKTDSPYEDPDLVADDIAREHLPHPTRDT</sequence>
<protein>
    <submittedName>
        <fullName evidence="3">Methionine/alanine import family NSS transporter small subunit</fullName>
    </submittedName>
</protein>
<proteinExistence type="predicted"/>
<comment type="caution">
    <text evidence="3">The sequence shown here is derived from an EMBL/GenBank/DDBJ whole genome shotgun (WGS) entry which is preliminary data.</text>
</comment>
<dbReference type="EMBL" id="WMBR01000001">
    <property type="protein sequence ID" value="MXP20572.1"/>
    <property type="molecule type" value="Genomic_DNA"/>
</dbReference>
<accession>A0A6L7GLY5</accession>